<evidence type="ECO:0000256" key="3">
    <source>
        <dbReference type="ARBA" id="ARBA00022679"/>
    </source>
</evidence>
<protein>
    <recommendedName>
        <fullName evidence="5">Cobalt-precorrin-5B C(1)-methyltransferase</fullName>
        <ecNumber evidence="5">2.1.1.195</ecNumber>
    </recommendedName>
    <alternativeName>
        <fullName evidence="5">Cobalt-precorrin-6A synthase</fullName>
    </alternativeName>
</protein>
<dbReference type="RefSeq" id="WP_074460916.1">
    <property type="nucleotide sequence ID" value="NZ_FMUR01000003.1"/>
</dbReference>
<dbReference type="HAMAP" id="MF_00787">
    <property type="entry name" value="CbiD"/>
    <property type="match status" value="1"/>
</dbReference>
<dbReference type="EMBL" id="FMUR01000003">
    <property type="protein sequence ID" value="SCX74876.1"/>
    <property type="molecule type" value="Genomic_DNA"/>
</dbReference>
<comment type="catalytic activity">
    <reaction evidence="5">
        <text>Co-precorrin-5B + S-adenosyl-L-methionine = Co-precorrin-6A + S-adenosyl-L-homocysteine</text>
        <dbReference type="Rhea" id="RHEA:26285"/>
        <dbReference type="ChEBI" id="CHEBI:57856"/>
        <dbReference type="ChEBI" id="CHEBI:59789"/>
        <dbReference type="ChEBI" id="CHEBI:60063"/>
        <dbReference type="ChEBI" id="CHEBI:60064"/>
        <dbReference type="EC" id="2.1.1.195"/>
    </reaction>
</comment>
<dbReference type="PANTHER" id="PTHR35863">
    <property type="entry name" value="COBALT-PRECORRIN-5B C(1)-METHYLTRANSFERASE"/>
    <property type="match status" value="1"/>
</dbReference>
<gene>
    <name evidence="5" type="primary">cbiD</name>
    <name evidence="6" type="ORF">SAMN02910451_00024</name>
</gene>
<comment type="pathway">
    <text evidence="5">Cofactor biosynthesis; adenosylcobalamin biosynthesis; cob(II)yrinate a,c-diamide from sirohydrochlorin (anaerobic route): step 6/10.</text>
</comment>
<dbReference type="GO" id="GO:0043780">
    <property type="term" value="F:cobalt-precorrin-5B C1-methyltransferase activity"/>
    <property type="evidence" value="ECO:0007669"/>
    <property type="project" value="RHEA"/>
</dbReference>
<reference evidence="7" key="1">
    <citation type="submission" date="2016-10" db="EMBL/GenBank/DDBJ databases">
        <authorList>
            <person name="Varghese N."/>
            <person name="Submissions S."/>
        </authorList>
    </citation>
    <scope>NUCLEOTIDE SEQUENCE [LARGE SCALE GENOMIC DNA]</scope>
    <source>
        <strain evidence="7">XBD2006</strain>
    </source>
</reference>
<dbReference type="InterPro" id="IPR002748">
    <property type="entry name" value="CbiD"/>
</dbReference>
<dbReference type="Gene3D" id="3.30.2110.10">
    <property type="entry name" value="CbiD-like"/>
    <property type="match status" value="1"/>
</dbReference>
<dbReference type="GO" id="GO:0019251">
    <property type="term" value="P:anaerobic cobalamin biosynthetic process"/>
    <property type="evidence" value="ECO:0007669"/>
    <property type="project" value="UniProtKB-UniRule"/>
</dbReference>
<keyword evidence="1 5" id="KW-0169">Cobalamin biosynthesis</keyword>
<evidence type="ECO:0000256" key="2">
    <source>
        <dbReference type="ARBA" id="ARBA00022603"/>
    </source>
</evidence>
<comment type="similarity">
    <text evidence="5">Belongs to the CbiD family.</text>
</comment>
<evidence type="ECO:0000256" key="5">
    <source>
        <dbReference type="HAMAP-Rule" id="MF_00787"/>
    </source>
</evidence>
<evidence type="ECO:0000256" key="4">
    <source>
        <dbReference type="ARBA" id="ARBA00022691"/>
    </source>
</evidence>
<evidence type="ECO:0000313" key="6">
    <source>
        <dbReference type="EMBL" id="SCX74876.1"/>
    </source>
</evidence>
<dbReference type="AlphaFoldDB" id="A0A1G5AAJ3"/>
<sequence length="400" mass="42974">MDRFDARDSGLIISPLTTGDCAAAAARAAAASLLFKFDYEYVTIQHEGNTRTISVYKDAEKCSRDEAHFYAVMEGGMAPDIRDKADIHVSVSRVTDFRKVDSRAYMDVRYGNLFLYAGEGIGIAAVDAPPTRKGQANIEKDARKLIFDAVAGVCEISDGAQPLLIKVSCPEGIMIAAKQSNALSAFMGGIGIMGNYGTISDVHQRDIAGSIENQIREQIELGVKSILVSPGDYCADKIYEGIHLSLKTAVNCFNFPGSAIDAACDAGVENLLLVGNVGKLVKMAAGIMNTNSYASDGRREIFAAHTAIVGGTSSQVRTVMGCITCDEILALLNNWGLRDRVMASIMGKINEAVARRCNGRLKFGVALFSEEFGLLGATVDTRNVLIKVSQEQYALSLKLK</sequence>
<keyword evidence="3 5" id="KW-0808">Transferase</keyword>
<keyword evidence="7" id="KW-1185">Reference proteome</keyword>
<evidence type="ECO:0000256" key="1">
    <source>
        <dbReference type="ARBA" id="ARBA00022573"/>
    </source>
</evidence>
<dbReference type="GO" id="GO:0032259">
    <property type="term" value="P:methylation"/>
    <property type="evidence" value="ECO:0007669"/>
    <property type="project" value="UniProtKB-KW"/>
</dbReference>
<organism evidence="6 7">
    <name type="scientific">Butyrivibrio hungatei</name>
    <dbReference type="NCBI Taxonomy" id="185008"/>
    <lineage>
        <taxon>Bacteria</taxon>
        <taxon>Bacillati</taxon>
        <taxon>Bacillota</taxon>
        <taxon>Clostridia</taxon>
        <taxon>Lachnospirales</taxon>
        <taxon>Lachnospiraceae</taxon>
        <taxon>Butyrivibrio</taxon>
    </lineage>
</organism>
<comment type="function">
    <text evidence="5">Catalyzes the methylation of C-1 in cobalt-precorrin-5B to form cobalt-precorrin-6A.</text>
</comment>
<dbReference type="UniPathway" id="UPA00148">
    <property type="reaction ID" value="UER00227"/>
</dbReference>
<dbReference type="InterPro" id="IPR036074">
    <property type="entry name" value="CbiD_sf"/>
</dbReference>
<dbReference type="Pfam" id="PF01888">
    <property type="entry name" value="CbiD"/>
    <property type="match status" value="1"/>
</dbReference>
<evidence type="ECO:0000313" key="7">
    <source>
        <dbReference type="Proteomes" id="UP000183047"/>
    </source>
</evidence>
<keyword evidence="2 5" id="KW-0489">Methyltransferase</keyword>
<dbReference type="PANTHER" id="PTHR35863:SF1">
    <property type="entry name" value="COBALT-PRECORRIN-5B C(1)-METHYLTRANSFERASE"/>
    <property type="match status" value="1"/>
</dbReference>
<proteinExistence type="inferred from homology"/>
<dbReference type="Proteomes" id="UP000183047">
    <property type="component" value="Unassembled WGS sequence"/>
</dbReference>
<name>A0A1G5AAJ3_9FIRM</name>
<dbReference type="EC" id="2.1.1.195" evidence="5"/>
<keyword evidence="4 5" id="KW-0949">S-adenosyl-L-methionine</keyword>
<accession>A0A1G5AAJ3</accession>
<dbReference type="SUPFAM" id="SSF111342">
    <property type="entry name" value="CbiD-like"/>
    <property type="match status" value="1"/>
</dbReference>